<dbReference type="GO" id="GO:0005886">
    <property type="term" value="C:plasma membrane"/>
    <property type="evidence" value="ECO:0007669"/>
    <property type="project" value="TreeGrafter"/>
</dbReference>
<feature type="transmembrane region" description="Helical" evidence="6">
    <location>
        <begin position="377"/>
        <end position="398"/>
    </location>
</feature>
<dbReference type="InterPro" id="IPR020846">
    <property type="entry name" value="MFS_dom"/>
</dbReference>
<dbReference type="Pfam" id="PF07690">
    <property type="entry name" value="MFS_1"/>
    <property type="match status" value="1"/>
</dbReference>
<dbReference type="RefSeq" id="XP_040741459.1">
    <property type="nucleotide sequence ID" value="XM_040891442.1"/>
</dbReference>
<keyword evidence="4 6" id="KW-1133">Transmembrane helix</keyword>
<keyword evidence="9" id="KW-1185">Reference proteome</keyword>
<feature type="transmembrane region" description="Helical" evidence="6">
    <location>
        <begin position="176"/>
        <end position="197"/>
    </location>
</feature>
<name>A0A1Y1W2C0_9FUNG</name>
<feature type="transmembrane region" description="Helical" evidence="6">
    <location>
        <begin position="203"/>
        <end position="223"/>
    </location>
</feature>
<reference evidence="8 9" key="1">
    <citation type="submission" date="2016-07" db="EMBL/GenBank/DDBJ databases">
        <title>Pervasive Adenine N6-methylation of Active Genes in Fungi.</title>
        <authorList>
            <consortium name="DOE Joint Genome Institute"/>
            <person name="Mondo S.J."/>
            <person name="Dannebaum R.O."/>
            <person name="Kuo R.C."/>
            <person name="Labutti K."/>
            <person name="Haridas S."/>
            <person name="Kuo A."/>
            <person name="Salamov A."/>
            <person name="Ahrendt S.R."/>
            <person name="Lipzen A."/>
            <person name="Sullivan W."/>
            <person name="Andreopoulos W.B."/>
            <person name="Clum A."/>
            <person name="Lindquist E."/>
            <person name="Daum C."/>
            <person name="Ramamoorthy G.K."/>
            <person name="Gryganskyi A."/>
            <person name="Culley D."/>
            <person name="Magnuson J.K."/>
            <person name="James T.Y."/>
            <person name="O'Malley M.A."/>
            <person name="Stajich J.E."/>
            <person name="Spatafora J.W."/>
            <person name="Visel A."/>
            <person name="Grigoriev I.V."/>
        </authorList>
    </citation>
    <scope>NUCLEOTIDE SEQUENCE [LARGE SCALE GENOMIC DNA]</scope>
    <source>
        <strain evidence="8 9">ATCC 12442</strain>
    </source>
</reference>
<feature type="transmembrane region" description="Helical" evidence="6">
    <location>
        <begin position="269"/>
        <end position="290"/>
    </location>
</feature>
<evidence type="ECO:0000313" key="9">
    <source>
        <dbReference type="Proteomes" id="UP000193922"/>
    </source>
</evidence>
<dbReference type="PANTHER" id="PTHR23502:SF51">
    <property type="entry name" value="QUINIDINE RESISTANCE PROTEIN 1-RELATED"/>
    <property type="match status" value="1"/>
</dbReference>
<keyword evidence="2" id="KW-0813">Transport</keyword>
<organism evidence="8 9">
    <name type="scientific">Linderina pennispora</name>
    <dbReference type="NCBI Taxonomy" id="61395"/>
    <lineage>
        <taxon>Eukaryota</taxon>
        <taxon>Fungi</taxon>
        <taxon>Fungi incertae sedis</taxon>
        <taxon>Zoopagomycota</taxon>
        <taxon>Kickxellomycotina</taxon>
        <taxon>Kickxellomycetes</taxon>
        <taxon>Kickxellales</taxon>
        <taxon>Kickxellaceae</taxon>
        <taxon>Linderina</taxon>
    </lineage>
</organism>
<feature type="transmembrane region" description="Helical" evidence="6">
    <location>
        <begin position="84"/>
        <end position="103"/>
    </location>
</feature>
<evidence type="ECO:0000256" key="3">
    <source>
        <dbReference type="ARBA" id="ARBA00022692"/>
    </source>
</evidence>
<evidence type="ECO:0000256" key="6">
    <source>
        <dbReference type="SAM" id="Phobius"/>
    </source>
</evidence>
<feature type="transmembrane region" description="Helical" evidence="6">
    <location>
        <begin position="352"/>
        <end position="371"/>
    </location>
</feature>
<dbReference type="EMBL" id="MCFD01000012">
    <property type="protein sequence ID" value="ORX67572.1"/>
    <property type="molecule type" value="Genomic_DNA"/>
</dbReference>
<dbReference type="STRING" id="61395.A0A1Y1W2C0"/>
<keyword evidence="5 6" id="KW-0472">Membrane</keyword>
<dbReference type="InterPro" id="IPR036259">
    <property type="entry name" value="MFS_trans_sf"/>
</dbReference>
<evidence type="ECO:0000256" key="5">
    <source>
        <dbReference type="ARBA" id="ARBA00023136"/>
    </source>
</evidence>
<dbReference type="Proteomes" id="UP000193922">
    <property type="component" value="Unassembled WGS sequence"/>
</dbReference>
<comment type="caution">
    <text evidence="8">The sequence shown here is derived from an EMBL/GenBank/DDBJ whole genome shotgun (WGS) entry which is preliminary data.</text>
</comment>
<accession>A0A1Y1W2C0</accession>
<dbReference type="GeneID" id="63808090"/>
<feature type="domain" description="Major facilitator superfamily (MFS) profile" evidence="7">
    <location>
        <begin position="49"/>
        <end position="467"/>
    </location>
</feature>
<evidence type="ECO:0000313" key="8">
    <source>
        <dbReference type="EMBL" id="ORX67572.1"/>
    </source>
</evidence>
<dbReference type="AlphaFoldDB" id="A0A1Y1W2C0"/>
<comment type="subcellular location">
    <subcellularLocation>
        <location evidence="1">Membrane</location>
        <topology evidence="1">Multi-pass membrane protein</topology>
    </subcellularLocation>
</comment>
<dbReference type="SUPFAM" id="SSF103473">
    <property type="entry name" value="MFS general substrate transporter"/>
    <property type="match status" value="1"/>
</dbReference>
<gene>
    <name evidence="8" type="ORF">DL89DRAFT_324328</name>
</gene>
<evidence type="ECO:0000256" key="1">
    <source>
        <dbReference type="ARBA" id="ARBA00004141"/>
    </source>
</evidence>
<evidence type="ECO:0000259" key="7">
    <source>
        <dbReference type="PROSITE" id="PS50850"/>
    </source>
</evidence>
<sequence length="476" mass="52445">MAESNTAENNTASVATLQSEASVPHSLTQDDDKDTLPYTHFSARYRALIVTIAAITSLVSPLSSNMYYPSIQRVRDDLHTTQSGITWTVTAFTICMAVTPLFWSNLADRIGRKPVYAASMFIYTAGSIGCALSKSLTALVISRIIQSTGASAVKGSGAGTIADIYPRERRGTALGIYYLGPLVGPCIGPLVGGYVGQNLGWRWVFWILTIWGGTMCFVAMFVLPETHRRMVSMKHKIQQTNIPKPFSIRNNNPLVDLALIRYPPVYISLYFFAMVFGTYVVNLVGLALAFEDVYRLSQGASGLCYFPVGAGAITGSLSSGRITDLMLRRYQRRQDVEGGQRGSVSPETRIRLTWISGTMFLVSIALSGWIINRHWSLSALLVVQFFTGLGMAFSFHSLASYLIDVFPLKSARITGVQNFYRGMWGAVVVQLFPTMLDSINWGWTYMILVFIAVPGLAGIQFLVSSGEKLRHRFGPH</sequence>
<dbReference type="FunFam" id="1.20.1720.10:FF:000009">
    <property type="entry name" value="MFS multidrug transporter"/>
    <property type="match status" value="1"/>
</dbReference>
<dbReference type="PROSITE" id="PS50850">
    <property type="entry name" value="MFS"/>
    <property type="match status" value="1"/>
</dbReference>
<dbReference type="Gene3D" id="1.20.1720.10">
    <property type="entry name" value="Multidrug resistance protein D"/>
    <property type="match status" value="1"/>
</dbReference>
<feature type="transmembrane region" description="Helical" evidence="6">
    <location>
        <begin position="442"/>
        <end position="463"/>
    </location>
</feature>
<keyword evidence="3 6" id="KW-0812">Transmembrane</keyword>
<feature type="transmembrane region" description="Helical" evidence="6">
    <location>
        <begin position="45"/>
        <end position="63"/>
    </location>
</feature>
<evidence type="ECO:0000256" key="4">
    <source>
        <dbReference type="ARBA" id="ARBA00022989"/>
    </source>
</evidence>
<dbReference type="InterPro" id="IPR011701">
    <property type="entry name" value="MFS"/>
</dbReference>
<proteinExistence type="predicted"/>
<feature type="transmembrane region" description="Helical" evidence="6">
    <location>
        <begin position="302"/>
        <end position="323"/>
    </location>
</feature>
<evidence type="ECO:0000256" key="2">
    <source>
        <dbReference type="ARBA" id="ARBA00022448"/>
    </source>
</evidence>
<protein>
    <submittedName>
        <fullName evidence="8">MFS general substrate transporter</fullName>
    </submittedName>
</protein>
<dbReference type="PANTHER" id="PTHR23502">
    <property type="entry name" value="MAJOR FACILITATOR SUPERFAMILY"/>
    <property type="match status" value="1"/>
</dbReference>
<dbReference type="OrthoDB" id="3936150at2759"/>
<dbReference type="GO" id="GO:0022857">
    <property type="term" value="F:transmembrane transporter activity"/>
    <property type="evidence" value="ECO:0007669"/>
    <property type="project" value="InterPro"/>
</dbReference>